<reference evidence="2" key="1">
    <citation type="journal article" date="2014" name="Int. J. Syst. Evol. Microbiol.">
        <title>Complete genome sequence of Corynebacterium casei LMG S-19264T (=DSM 44701T), isolated from a smear-ripened cheese.</title>
        <authorList>
            <consortium name="US DOE Joint Genome Institute (JGI-PGF)"/>
            <person name="Walter F."/>
            <person name="Albersmeier A."/>
            <person name="Kalinowski J."/>
            <person name="Ruckert C."/>
        </authorList>
    </citation>
    <scope>NUCLEOTIDE SEQUENCE</scope>
    <source>
        <strain evidence="2">KCTC 12343</strain>
    </source>
</reference>
<dbReference type="EMBL" id="CP036401">
    <property type="protein sequence ID" value="QBI00495.1"/>
    <property type="molecule type" value="Genomic_DNA"/>
</dbReference>
<protein>
    <submittedName>
        <fullName evidence="3">DUF2778 domain-containing protein</fullName>
    </submittedName>
</protein>
<dbReference type="InterPro" id="IPR021225">
    <property type="entry name" value="Tlde1_dom"/>
</dbReference>
<name>A0A411WUP8_9BURK</name>
<accession>A0A411WUP8</accession>
<evidence type="ECO:0000313" key="3">
    <source>
        <dbReference type="EMBL" id="QBI00495.1"/>
    </source>
</evidence>
<sequence length="164" mass="18075">MGDRYAEERYDPSLAMCSKLALTFNGKTLAMTGGSKTYSYPAASGKPDKSGAFSYTKEAQIAGFSGPIPEGIYWINPDELWVNRWYKRGSEASWGKYRITIHPFTTTETYQRGGFFIHGGKVLGSIGCIDLTSHIDAFVADLQVEGAMRKCQIHLSVQYAPATP</sequence>
<evidence type="ECO:0000259" key="1">
    <source>
        <dbReference type="Pfam" id="PF10908"/>
    </source>
</evidence>
<proteinExistence type="predicted"/>
<dbReference type="Proteomes" id="UP000292307">
    <property type="component" value="Chromosome"/>
</dbReference>
<keyword evidence="4" id="KW-1185">Reference proteome</keyword>
<dbReference type="Proteomes" id="UP000628442">
    <property type="component" value="Unassembled WGS sequence"/>
</dbReference>
<evidence type="ECO:0000313" key="5">
    <source>
        <dbReference type="Proteomes" id="UP000628442"/>
    </source>
</evidence>
<dbReference type="Pfam" id="PF10908">
    <property type="entry name" value="Tlde1_dom"/>
    <property type="match status" value="1"/>
</dbReference>
<dbReference type="AlphaFoldDB" id="A0A411WUP8"/>
<feature type="domain" description="Tlde1" evidence="1">
    <location>
        <begin position="64"/>
        <end position="136"/>
    </location>
</feature>
<reference evidence="3 4" key="2">
    <citation type="submission" date="2019-02" db="EMBL/GenBank/DDBJ databases">
        <title>Draft Genome Sequences of Six Type Strains of the Genus Massilia.</title>
        <authorList>
            <person name="Miess H."/>
            <person name="Frediansyhah A."/>
            <person name="Gross H."/>
        </authorList>
    </citation>
    <scope>NUCLEOTIDE SEQUENCE [LARGE SCALE GENOMIC DNA]</scope>
    <source>
        <strain evidence="3 4">DSM 17472</strain>
    </source>
</reference>
<reference evidence="2" key="3">
    <citation type="submission" date="2022-12" db="EMBL/GenBank/DDBJ databases">
        <authorList>
            <person name="Sun Q."/>
            <person name="Kim S."/>
        </authorList>
    </citation>
    <scope>NUCLEOTIDE SEQUENCE</scope>
    <source>
        <strain evidence="2">KCTC 12343</strain>
    </source>
</reference>
<evidence type="ECO:0000313" key="2">
    <source>
        <dbReference type="EMBL" id="GGY32875.1"/>
    </source>
</evidence>
<dbReference type="RefSeq" id="WP_131144631.1">
    <property type="nucleotide sequence ID" value="NZ_BMWV01000002.1"/>
</dbReference>
<dbReference type="OrthoDB" id="3034895at2"/>
<evidence type="ECO:0000313" key="4">
    <source>
        <dbReference type="Proteomes" id="UP000292307"/>
    </source>
</evidence>
<gene>
    <name evidence="3" type="ORF">EYF70_06215</name>
    <name evidence="2" type="ORF">GCM10007387_13900</name>
</gene>
<dbReference type="EMBL" id="BMWV01000002">
    <property type="protein sequence ID" value="GGY32875.1"/>
    <property type="molecule type" value="Genomic_DNA"/>
</dbReference>
<organism evidence="2 5">
    <name type="scientific">Pseudoduganella albidiflava</name>
    <dbReference type="NCBI Taxonomy" id="321983"/>
    <lineage>
        <taxon>Bacteria</taxon>
        <taxon>Pseudomonadati</taxon>
        <taxon>Pseudomonadota</taxon>
        <taxon>Betaproteobacteria</taxon>
        <taxon>Burkholderiales</taxon>
        <taxon>Oxalobacteraceae</taxon>
        <taxon>Telluria group</taxon>
        <taxon>Pseudoduganella</taxon>
    </lineage>
</organism>